<comment type="subcellular location">
    <subcellularLocation>
        <location evidence="5">Cytoplasm</location>
    </subcellularLocation>
</comment>
<evidence type="ECO:0000256" key="6">
    <source>
        <dbReference type="NCBIfam" id="TIGR00152"/>
    </source>
</evidence>
<dbReference type="Proteomes" id="UP000664417">
    <property type="component" value="Unassembled WGS sequence"/>
</dbReference>
<evidence type="ECO:0000256" key="2">
    <source>
        <dbReference type="ARBA" id="ARBA00022741"/>
    </source>
</evidence>
<evidence type="ECO:0000313" key="7">
    <source>
        <dbReference type="EMBL" id="MBO1322052.1"/>
    </source>
</evidence>
<dbReference type="Gene3D" id="3.40.50.300">
    <property type="entry name" value="P-loop containing nucleotide triphosphate hydrolases"/>
    <property type="match status" value="1"/>
</dbReference>
<feature type="binding site" evidence="5">
    <location>
        <begin position="11"/>
        <end position="16"/>
    </location>
    <ligand>
        <name>ATP</name>
        <dbReference type="ChEBI" id="CHEBI:30616"/>
    </ligand>
</feature>
<evidence type="ECO:0000256" key="4">
    <source>
        <dbReference type="ARBA" id="ARBA00022993"/>
    </source>
</evidence>
<dbReference type="GO" id="GO:0015937">
    <property type="term" value="P:coenzyme A biosynthetic process"/>
    <property type="evidence" value="ECO:0007669"/>
    <property type="project" value="UniProtKB-UniRule"/>
</dbReference>
<comment type="similarity">
    <text evidence="1 5">Belongs to the CoaE family.</text>
</comment>
<evidence type="ECO:0000313" key="8">
    <source>
        <dbReference type="Proteomes" id="UP000664417"/>
    </source>
</evidence>
<sequence>MLVVGLTGGIASGKSQVERLLAERFPVIDADVVAREVVAPGQPALAAIAEAFGPSVIADDGALDRARMRVLISENGECRERLNQIVHPRIYQSIEAKLEALRPHHQAAFVSAALMIETGSFRKYDRVLLVTAPAELRLARLQARDGMPEALAQKLMAAQAPDPEKRRHADVEIVNDGDLVALAERTEAALVELGLADP</sequence>
<dbReference type="UniPathway" id="UPA00241">
    <property type="reaction ID" value="UER00356"/>
</dbReference>
<evidence type="ECO:0000256" key="1">
    <source>
        <dbReference type="ARBA" id="ARBA00009018"/>
    </source>
</evidence>
<dbReference type="GO" id="GO:0004140">
    <property type="term" value="F:dephospho-CoA kinase activity"/>
    <property type="evidence" value="ECO:0007669"/>
    <property type="project" value="UniProtKB-UniRule"/>
</dbReference>
<accession>A0A8J7U5T5</accession>
<dbReference type="SUPFAM" id="SSF52540">
    <property type="entry name" value="P-loop containing nucleoside triphosphate hydrolases"/>
    <property type="match status" value="1"/>
</dbReference>
<keyword evidence="5" id="KW-0963">Cytoplasm</keyword>
<dbReference type="GO" id="GO:0005524">
    <property type="term" value="F:ATP binding"/>
    <property type="evidence" value="ECO:0007669"/>
    <property type="project" value="UniProtKB-UniRule"/>
</dbReference>
<dbReference type="InterPro" id="IPR027417">
    <property type="entry name" value="P-loop_NTPase"/>
</dbReference>
<dbReference type="HAMAP" id="MF_00376">
    <property type="entry name" value="Dephospho_CoA_kinase"/>
    <property type="match status" value="1"/>
</dbReference>
<keyword evidence="5 7" id="KW-0418">Kinase</keyword>
<dbReference type="Pfam" id="PF01121">
    <property type="entry name" value="CoaE"/>
    <property type="match status" value="1"/>
</dbReference>
<keyword evidence="8" id="KW-1185">Reference proteome</keyword>
<dbReference type="NCBIfam" id="TIGR00152">
    <property type="entry name" value="dephospho-CoA kinase"/>
    <property type="match status" value="1"/>
</dbReference>
<dbReference type="AlphaFoldDB" id="A0A8J7U5T5"/>
<evidence type="ECO:0000256" key="3">
    <source>
        <dbReference type="ARBA" id="ARBA00022840"/>
    </source>
</evidence>
<protein>
    <recommendedName>
        <fullName evidence="5 6">Dephospho-CoA kinase</fullName>
        <ecNumber evidence="5 6">2.7.1.24</ecNumber>
    </recommendedName>
    <alternativeName>
        <fullName evidence="5">Dephosphocoenzyme A kinase</fullName>
    </alternativeName>
</protein>
<dbReference type="PANTHER" id="PTHR10695">
    <property type="entry name" value="DEPHOSPHO-COA KINASE-RELATED"/>
    <property type="match status" value="1"/>
</dbReference>
<keyword evidence="2 5" id="KW-0547">Nucleotide-binding</keyword>
<dbReference type="PROSITE" id="PS51219">
    <property type="entry name" value="DPCK"/>
    <property type="match status" value="1"/>
</dbReference>
<gene>
    <name evidence="5" type="primary">coaE</name>
    <name evidence="7" type="ORF">J3U88_26485</name>
</gene>
<dbReference type="CDD" id="cd02022">
    <property type="entry name" value="DPCK"/>
    <property type="match status" value="1"/>
</dbReference>
<organism evidence="7 8">
    <name type="scientific">Acanthopleuribacter pedis</name>
    <dbReference type="NCBI Taxonomy" id="442870"/>
    <lineage>
        <taxon>Bacteria</taxon>
        <taxon>Pseudomonadati</taxon>
        <taxon>Acidobacteriota</taxon>
        <taxon>Holophagae</taxon>
        <taxon>Acanthopleuribacterales</taxon>
        <taxon>Acanthopleuribacteraceae</taxon>
        <taxon>Acanthopleuribacter</taxon>
    </lineage>
</organism>
<proteinExistence type="inferred from homology"/>
<name>A0A8J7U5T5_9BACT</name>
<dbReference type="InterPro" id="IPR001977">
    <property type="entry name" value="Depp_CoAkinase"/>
</dbReference>
<keyword evidence="4 5" id="KW-0173">Coenzyme A biosynthesis</keyword>
<dbReference type="GO" id="GO:0005737">
    <property type="term" value="C:cytoplasm"/>
    <property type="evidence" value="ECO:0007669"/>
    <property type="project" value="UniProtKB-SubCell"/>
</dbReference>
<comment type="catalytic activity">
    <reaction evidence="5">
        <text>3'-dephospho-CoA + ATP = ADP + CoA + H(+)</text>
        <dbReference type="Rhea" id="RHEA:18245"/>
        <dbReference type="ChEBI" id="CHEBI:15378"/>
        <dbReference type="ChEBI" id="CHEBI:30616"/>
        <dbReference type="ChEBI" id="CHEBI:57287"/>
        <dbReference type="ChEBI" id="CHEBI:57328"/>
        <dbReference type="ChEBI" id="CHEBI:456216"/>
        <dbReference type="EC" id="2.7.1.24"/>
    </reaction>
</comment>
<dbReference type="RefSeq" id="WP_207862025.1">
    <property type="nucleotide sequence ID" value="NZ_JAFREP010000031.1"/>
</dbReference>
<dbReference type="EC" id="2.7.1.24" evidence="5 6"/>
<dbReference type="EMBL" id="JAFREP010000031">
    <property type="protein sequence ID" value="MBO1322052.1"/>
    <property type="molecule type" value="Genomic_DNA"/>
</dbReference>
<comment type="function">
    <text evidence="5">Catalyzes the phosphorylation of the 3'-hydroxyl group of dephosphocoenzyme A to form coenzyme A.</text>
</comment>
<keyword evidence="5 7" id="KW-0808">Transferase</keyword>
<comment type="caution">
    <text evidence="7">The sequence shown here is derived from an EMBL/GenBank/DDBJ whole genome shotgun (WGS) entry which is preliminary data.</text>
</comment>
<comment type="pathway">
    <text evidence="5">Cofactor biosynthesis; coenzyme A biosynthesis; CoA from (R)-pantothenate: step 5/5.</text>
</comment>
<reference evidence="7" key="1">
    <citation type="submission" date="2021-03" db="EMBL/GenBank/DDBJ databases">
        <authorList>
            <person name="Wang G."/>
        </authorList>
    </citation>
    <scope>NUCLEOTIDE SEQUENCE</scope>
    <source>
        <strain evidence="7">KCTC 12899</strain>
    </source>
</reference>
<dbReference type="PANTHER" id="PTHR10695:SF46">
    <property type="entry name" value="BIFUNCTIONAL COENZYME A SYNTHASE-RELATED"/>
    <property type="match status" value="1"/>
</dbReference>
<keyword evidence="3 5" id="KW-0067">ATP-binding</keyword>
<evidence type="ECO:0000256" key="5">
    <source>
        <dbReference type="HAMAP-Rule" id="MF_00376"/>
    </source>
</evidence>